<keyword evidence="2" id="KW-1185">Reference proteome</keyword>
<reference evidence="1" key="1">
    <citation type="journal article" date="2023" name="G3 (Bethesda)">
        <title>A reference genome for the long-term kleptoplast-retaining sea slug Elysia crispata morphotype clarki.</title>
        <authorList>
            <person name="Eastman K.E."/>
            <person name="Pendleton A.L."/>
            <person name="Shaikh M.A."/>
            <person name="Suttiyut T."/>
            <person name="Ogas R."/>
            <person name="Tomko P."/>
            <person name="Gavelis G."/>
            <person name="Widhalm J.R."/>
            <person name="Wisecaver J.H."/>
        </authorList>
    </citation>
    <scope>NUCLEOTIDE SEQUENCE</scope>
    <source>
        <strain evidence="1">ECLA1</strain>
    </source>
</reference>
<dbReference type="AlphaFoldDB" id="A0AAE1EAT2"/>
<evidence type="ECO:0000313" key="2">
    <source>
        <dbReference type="Proteomes" id="UP001283361"/>
    </source>
</evidence>
<proteinExistence type="predicted"/>
<evidence type="ECO:0000313" key="1">
    <source>
        <dbReference type="EMBL" id="KAK3800192.1"/>
    </source>
</evidence>
<dbReference type="EMBL" id="JAWDGP010000487">
    <property type="protein sequence ID" value="KAK3800192.1"/>
    <property type="molecule type" value="Genomic_DNA"/>
</dbReference>
<accession>A0AAE1EAT2</accession>
<feature type="non-terminal residue" evidence="1">
    <location>
        <position position="1"/>
    </location>
</feature>
<organism evidence="1 2">
    <name type="scientific">Elysia crispata</name>
    <name type="common">lettuce slug</name>
    <dbReference type="NCBI Taxonomy" id="231223"/>
    <lineage>
        <taxon>Eukaryota</taxon>
        <taxon>Metazoa</taxon>
        <taxon>Spiralia</taxon>
        <taxon>Lophotrochozoa</taxon>
        <taxon>Mollusca</taxon>
        <taxon>Gastropoda</taxon>
        <taxon>Heterobranchia</taxon>
        <taxon>Euthyneura</taxon>
        <taxon>Panpulmonata</taxon>
        <taxon>Sacoglossa</taxon>
        <taxon>Placobranchoidea</taxon>
        <taxon>Plakobranchidae</taxon>
        <taxon>Elysia</taxon>
    </lineage>
</organism>
<comment type="caution">
    <text evidence="1">The sequence shown here is derived from an EMBL/GenBank/DDBJ whole genome shotgun (WGS) entry which is preliminary data.</text>
</comment>
<name>A0AAE1EAT2_9GAST</name>
<protein>
    <submittedName>
        <fullName evidence="1">Uncharacterized protein</fullName>
    </submittedName>
</protein>
<sequence length="51" mass="5288">RPLVGQDRSEAHQGEVTAIAVALPRIIGPDNGTCTALACRNQRNTAPSSSS</sequence>
<dbReference type="Proteomes" id="UP001283361">
    <property type="component" value="Unassembled WGS sequence"/>
</dbReference>
<gene>
    <name evidence="1" type="ORF">RRG08_000364</name>
</gene>